<proteinExistence type="inferred from homology"/>
<feature type="transmembrane region" description="Helical" evidence="6">
    <location>
        <begin position="612"/>
        <end position="633"/>
    </location>
</feature>
<comment type="similarity">
    <text evidence="6">Belongs to the binding-protein-dependent transport system permease family.</text>
</comment>
<keyword evidence="2 6" id="KW-0813">Transport</keyword>
<accession>A0ABN1B0A1</accession>
<feature type="transmembrane region" description="Helical" evidence="6">
    <location>
        <begin position="82"/>
        <end position="110"/>
    </location>
</feature>
<sequence>MKFLKPIVYYILGIFGILCVSIMPKRFMEAQQPDAGGLFHIGEYVQTLWPFIVDFFNPDSWVYMYGRPQKPFPLLETLWEPFVYSMQVLVGALLLGFVLAFLLAFTANFLPKILLNPLKRILDIFESVPDLVVAILLQMMVIWVYQATDVRLFRVATYMDEKVFTGPMITLAIIPMVALFKIILLLIEEEYLKEYVTFAKSKGLKQKVIVLQHILKNITPSTFRHAKVIVWGTLSSLFIVERIYNINGITYYMTESLQPMVIAVSLILVFTPFFLFFQGVDLWLDEERVYGQVIVRKRSGRGRFQPVKWLADLAGEAGRSILRIRKPWNAVWTPLKLFFIHMKNPKFAIGSLFFIGAITYSVIYSAGTDNHIDQTRLFYGEDGELISAPPHSPPEPYLLGTDSLGFSMFDQLVIGAKYTLFFALLIALLRVGIGFFAGIFYAFSLKPRGQKWVEKIVDSIHFLPLSIIAYILLRPILIETAMGFQYSFTERIMFEILILTILVVPLTAVLSGREIKGVLQQEFITSARVLGGGKLHILKKHILPHLGPRLTILFGQQFIQVLLIFMHLGVFDFFFGGTNRSFGLVGDPPRSITYEWSGLLGSAKMSLSSGHYWIVLFPLLAFMLAIFAMQFIIQGVKEVQQAKVGVIYKWKRKKDRQFKKDVRPTKLKPEPEDFTRVRNHDHFA</sequence>
<dbReference type="SUPFAM" id="SSF161098">
    <property type="entry name" value="MetI-like"/>
    <property type="match status" value="2"/>
</dbReference>
<dbReference type="RefSeq" id="WP_343838631.1">
    <property type="nucleotide sequence ID" value="NZ_BAAADO010000002.1"/>
</dbReference>
<feature type="transmembrane region" description="Helical" evidence="6">
    <location>
        <begin position="347"/>
        <end position="367"/>
    </location>
</feature>
<dbReference type="InterPro" id="IPR000515">
    <property type="entry name" value="MetI-like"/>
</dbReference>
<evidence type="ECO:0000313" key="9">
    <source>
        <dbReference type="Proteomes" id="UP001500880"/>
    </source>
</evidence>
<keyword evidence="5 6" id="KW-0472">Membrane</keyword>
<evidence type="ECO:0000313" key="8">
    <source>
        <dbReference type="EMBL" id="GAA0487674.1"/>
    </source>
</evidence>
<feature type="transmembrane region" description="Helical" evidence="6">
    <location>
        <begin position="257"/>
        <end position="277"/>
    </location>
</feature>
<dbReference type="Pfam" id="PF00528">
    <property type="entry name" value="BPD_transp_1"/>
    <property type="match status" value="1"/>
</dbReference>
<keyword evidence="4 6" id="KW-1133">Transmembrane helix</keyword>
<dbReference type="EMBL" id="BAAADO010000002">
    <property type="protein sequence ID" value="GAA0487674.1"/>
    <property type="molecule type" value="Genomic_DNA"/>
</dbReference>
<dbReference type="CDD" id="cd06261">
    <property type="entry name" value="TM_PBP2"/>
    <property type="match status" value="2"/>
</dbReference>
<feature type="transmembrane region" description="Helical" evidence="6">
    <location>
        <begin position="7"/>
        <end position="24"/>
    </location>
</feature>
<comment type="caution">
    <text evidence="8">The sequence shown here is derived from an EMBL/GenBank/DDBJ whole genome shotgun (WGS) entry which is preliminary data.</text>
</comment>
<comment type="subcellular location">
    <subcellularLocation>
        <location evidence="6">Cell membrane</location>
        <topology evidence="6">Multi-pass membrane protein</topology>
    </subcellularLocation>
    <subcellularLocation>
        <location evidence="1">Membrane</location>
        <topology evidence="1">Multi-pass membrane protein</topology>
    </subcellularLocation>
</comment>
<keyword evidence="3 6" id="KW-0812">Transmembrane</keyword>
<feature type="transmembrane region" description="Helical" evidence="6">
    <location>
        <begin position="168"/>
        <end position="187"/>
    </location>
</feature>
<name>A0ABN1B0A1_9BACI</name>
<evidence type="ECO:0000256" key="5">
    <source>
        <dbReference type="ARBA" id="ARBA00023136"/>
    </source>
</evidence>
<evidence type="ECO:0000259" key="7">
    <source>
        <dbReference type="PROSITE" id="PS50928"/>
    </source>
</evidence>
<dbReference type="Gene3D" id="1.10.3720.10">
    <property type="entry name" value="MetI-like"/>
    <property type="match status" value="2"/>
</dbReference>
<feature type="domain" description="ABC transmembrane type-1" evidence="7">
    <location>
        <begin position="416"/>
        <end position="633"/>
    </location>
</feature>
<dbReference type="PANTHER" id="PTHR43839:SF3">
    <property type="entry name" value="OLIGOPEPTIDE ABC TRANSPORTER, PERMEASE PROTEIN"/>
    <property type="match status" value="1"/>
</dbReference>
<feature type="transmembrane region" description="Helical" evidence="6">
    <location>
        <begin position="418"/>
        <end position="443"/>
    </location>
</feature>
<dbReference type="PANTHER" id="PTHR43839">
    <property type="entry name" value="OPPC IN A BINDING PROTEIN-DEPENDENT TRANSPORT SYSTEM"/>
    <property type="match status" value="1"/>
</dbReference>
<evidence type="ECO:0000256" key="1">
    <source>
        <dbReference type="ARBA" id="ARBA00004141"/>
    </source>
</evidence>
<dbReference type="Proteomes" id="UP001500880">
    <property type="component" value="Unassembled WGS sequence"/>
</dbReference>
<keyword evidence="9" id="KW-1185">Reference proteome</keyword>
<feature type="domain" description="ABC transmembrane type-1" evidence="7">
    <location>
        <begin position="82"/>
        <end position="279"/>
    </location>
</feature>
<feature type="transmembrane region" description="Helical" evidence="6">
    <location>
        <begin position="455"/>
        <end position="472"/>
    </location>
</feature>
<evidence type="ECO:0000256" key="4">
    <source>
        <dbReference type="ARBA" id="ARBA00022989"/>
    </source>
</evidence>
<evidence type="ECO:0000256" key="6">
    <source>
        <dbReference type="RuleBase" id="RU363032"/>
    </source>
</evidence>
<reference evidence="8 9" key="1">
    <citation type="journal article" date="2019" name="Int. J. Syst. Evol. Microbiol.">
        <title>The Global Catalogue of Microorganisms (GCM) 10K type strain sequencing project: providing services to taxonomists for standard genome sequencing and annotation.</title>
        <authorList>
            <consortium name="The Broad Institute Genomics Platform"/>
            <consortium name="The Broad Institute Genome Sequencing Center for Infectious Disease"/>
            <person name="Wu L."/>
            <person name="Ma J."/>
        </authorList>
    </citation>
    <scope>NUCLEOTIDE SEQUENCE [LARGE SCALE GENOMIC DNA]</scope>
    <source>
        <strain evidence="8 9">JCM 12389</strain>
    </source>
</reference>
<feature type="transmembrane region" description="Helical" evidence="6">
    <location>
        <begin position="492"/>
        <end position="510"/>
    </location>
</feature>
<feature type="transmembrane region" description="Helical" evidence="6">
    <location>
        <begin position="131"/>
        <end position="148"/>
    </location>
</feature>
<evidence type="ECO:0000256" key="3">
    <source>
        <dbReference type="ARBA" id="ARBA00022692"/>
    </source>
</evidence>
<protein>
    <submittedName>
        <fullName evidence="8">ABC transporter permease subunit</fullName>
    </submittedName>
</protein>
<dbReference type="InterPro" id="IPR035906">
    <property type="entry name" value="MetI-like_sf"/>
</dbReference>
<evidence type="ECO:0000256" key="2">
    <source>
        <dbReference type="ARBA" id="ARBA00022448"/>
    </source>
</evidence>
<gene>
    <name evidence="8" type="ORF">GCM10008986_11500</name>
</gene>
<feature type="transmembrane region" description="Helical" evidence="6">
    <location>
        <begin position="228"/>
        <end position="245"/>
    </location>
</feature>
<organism evidence="8 9">
    <name type="scientific">Salinibacillus aidingensis</name>
    <dbReference type="NCBI Taxonomy" id="237684"/>
    <lineage>
        <taxon>Bacteria</taxon>
        <taxon>Bacillati</taxon>
        <taxon>Bacillota</taxon>
        <taxon>Bacilli</taxon>
        <taxon>Bacillales</taxon>
        <taxon>Bacillaceae</taxon>
        <taxon>Salinibacillus</taxon>
    </lineage>
</organism>
<feature type="transmembrane region" description="Helical" evidence="6">
    <location>
        <begin position="550"/>
        <end position="575"/>
    </location>
</feature>
<dbReference type="PROSITE" id="PS50928">
    <property type="entry name" value="ABC_TM1"/>
    <property type="match status" value="2"/>
</dbReference>